<name>A0ABD0WMK2_UMBPY</name>
<comment type="caution">
    <text evidence="12">The sequence shown here is derived from an EMBL/GenBank/DDBJ whole genome shotgun (WGS) entry which is preliminary data.</text>
</comment>
<dbReference type="Proteomes" id="UP001557470">
    <property type="component" value="Unassembled WGS sequence"/>
</dbReference>
<accession>A0ABD0WMK2</accession>
<evidence type="ECO:0000256" key="6">
    <source>
        <dbReference type="ARBA" id="ARBA00022729"/>
    </source>
</evidence>
<feature type="signal peptide" evidence="10">
    <location>
        <begin position="1"/>
        <end position="18"/>
    </location>
</feature>
<keyword evidence="9" id="KW-0325">Glycoprotein</keyword>
<dbReference type="SUPFAM" id="SSF52058">
    <property type="entry name" value="L domain-like"/>
    <property type="match status" value="1"/>
</dbReference>
<comment type="similarity">
    <text evidence="2">Belongs to the small leucine-rich proteoglycan (SLRP) family. SLRP class III subfamily.</text>
</comment>
<keyword evidence="8" id="KW-1015">Disulfide bond</keyword>
<dbReference type="AlphaFoldDB" id="A0ABD0WMK2"/>
<evidence type="ECO:0000256" key="7">
    <source>
        <dbReference type="ARBA" id="ARBA00022737"/>
    </source>
</evidence>
<evidence type="ECO:0000259" key="11">
    <source>
        <dbReference type="SMART" id="SM00013"/>
    </source>
</evidence>
<reference evidence="12 13" key="1">
    <citation type="submission" date="2024-06" db="EMBL/GenBank/DDBJ databases">
        <authorList>
            <person name="Pan Q."/>
            <person name="Wen M."/>
            <person name="Jouanno E."/>
            <person name="Zahm M."/>
            <person name="Klopp C."/>
            <person name="Cabau C."/>
            <person name="Louis A."/>
            <person name="Berthelot C."/>
            <person name="Parey E."/>
            <person name="Roest Crollius H."/>
            <person name="Montfort J."/>
            <person name="Robinson-Rechavi M."/>
            <person name="Bouchez O."/>
            <person name="Lampietro C."/>
            <person name="Lopez Roques C."/>
            <person name="Donnadieu C."/>
            <person name="Postlethwait J."/>
            <person name="Bobe J."/>
            <person name="Verreycken H."/>
            <person name="Guiguen Y."/>
        </authorList>
    </citation>
    <scope>NUCLEOTIDE SEQUENCE [LARGE SCALE GENOMIC DNA]</scope>
    <source>
        <strain evidence="12">Up_M1</strain>
        <tissue evidence="12">Testis</tissue>
    </source>
</reference>
<dbReference type="InterPro" id="IPR001611">
    <property type="entry name" value="Leu-rich_rpt"/>
</dbReference>
<keyword evidence="6 10" id="KW-0732">Signal</keyword>
<evidence type="ECO:0000256" key="8">
    <source>
        <dbReference type="ARBA" id="ARBA00023157"/>
    </source>
</evidence>
<evidence type="ECO:0000256" key="5">
    <source>
        <dbReference type="ARBA" id="ARBA00022614"/>
    </source>
</evidence>
<comment type="subcellular location">
    <subcellularLocation>
        <location evidence="1">Secreted</location>
        <location evidence="1">Extracellular space</location>
        <location evidence="1">Extracellular matrix</location>
    </subcellularLocation>
</comment>
<keyword evidence="13" id="KW-1185">Reference proteome</keyword>
<evidence type="ECO:0000313" key="13">
    <source>
        <dbReference type="Proteomes" id="UP001557470"/>
    </source>
</evidence>
<evidence type="ECO:0000256" key="9">
    <source>
        <dbReference type="ARBA" id="ARBA00023180"/>
    </source>
</evidence>
<evidence type="ECO:0000256" key="2">
    <source>
        <dbReference type="ARBA" id="ARBA00006912"/>
    </source>
</evidence>
<feature type="domain" description="LRRNT" evidence="11">
    <location>
        <begin position="5"/>
        <end position="35"/>
    </location>
</feature>
<dbReference type="SMART" id="SM00369">
    <property type="entry name" value="LRR_TYP"/>
    <property type="match status" value="2"/>
</dbReference>
<keyword evidence="4" id="KW-0272">Extracellular matrix</keyword>
<dbReference type="Pfam" id="PF13855">
    <property type="entry name" value="LRR_8"/>
    <property type="match status" value="1"/>
</dbReference>
<evidence type="ECO:0000256" key="4">
    <source>
        <dbReference type="ARBA" id="ARBA00022530"/>
    </source>
</evidence>
<dbReference type="InterPro" id="IPR043547">
    <property type="entry name" value="Mimecan/Epiphycan/Opticin"/>
</dbReference>
<protein>
    <recommendedName>
        <fullName evidence="11">LRRNT domain-containing protein</fullName>
    </recommendedName>
</protein>
<evidence type="ECO:0000256" key="1">
    <source>
        <dbReference type="ARBA" id="ARBA00004498"/>
    </source>
</evidence>
<evidence type="ECO:0000313" key="12">
    <source>
        <dbReference type="EMBL" id="KAL0978104.1"/>
    </source>
</evidence>
<proteinExistence type="inferred from homology"/>
<dbReference type="SMART" id="SM00013">
    <property type="entry name" value="LRRNT"/>
    <property type="match status" value="1"/>
</dbReference>
<keyword evidence="3" id="KW-0964">Secreted</keyword>
<keyword evidence="7" id="KW-0677">Repeat</keyword>
<keyword evidence="5" id="KW-0433">Leucine-rich repeat</keyword>
<gene>
    <name evidence="12" type="ORF">UPYG_G00165940</name>
</gene>
<dbReference type="EMBL" id="JAGEUA010000005">
    <property type="protein sequence ID" value="KAL0978104.1"/>
    <property type="molecule type" value="Genomic_DNA"/>
</dbReference>
<dbReference type="PANTHER" id="PTHR46269">
    <property type="entry name" value="EPIPHYCAN-RELATED"/>
    <property type="match status" value="1"/>
</dbReference>
<sequence>MGMPTCLLCVCISGSVYCDEANLDHIPPLPRETTHFYGRFNRIRHVKNTDFSHLSKLKRIDLTGNQLSGLDEDAFGPLPQLQDILLADNNLQALPALPSSVKYIDVRNNRLISNGIHKDAFKRR</sequence>
<feature type="chain" id="PRO_5044779020" description="LRRNT domain-containing protein" evidence="10">
    <location>
        <begin position="19"/>
        <end position="124"/>
    </location>
</feature>
<dbReference type="Gene3D" id="3.80.10.10">
    <property type="entry name" value="Ribonuclease Inhibitor"/>
    <property type="match status" value="1"/>
</dbReference>
<dbReference type="InterPro" id="IPR032675">
    <property type="entry name" value="LRR_dom_sf"/>
</dbReference>
<dbReference type="PANTHER" id="PTHR46269:SF4">
    <property type="entry name" value="OPTICIN"/>
    <property type="match status" value="1"/>
</dbReference>
<evidence type="ECO:0000256" key="10">
    <source>
        <dbReference type="SAM" id="SignalP"/>
    </source>
</evidence>
<evidence type="ECO:0000256" key="3">
    <source>
        <dbReference type="ARBA" id="ARBA00022525"/>
    </source>
</evidence>
<dbReference type="InterPro" id="IPR003591">
    <property type="entry name" value="Leu-rich_rpt_typical-subtyp"/>
</dbReference>
<dbReference type="InterPro" id="IPR000372">
    <property type="entry name" value="LRRNT"/>
</dbReference>
<organism evidence="12 13">
    <name type="scientific">Umbra pygmaea</name>
    <name type="common">Eastern mudminnow</name>
    <dbReference type="NCBI Taxonomy" id="75934"/>
    <lineage>
        <taxon>Eukaryota</taxon>
        <taxon>Metazoa</taxon>
        <taxon>Chordata</taxon>
        <taxon>Craniata</taxon>
        <taxon>Vertebrata</taxon>
        <taxon>Euteleostomi</taxon>
        <taxon>Actinopterygii</taxon>
        <taxon>Neopterygii</taxon>
        <taxon>Teleostei</taxon>
        <taxon>Protacanthopterygii</taxon>
        <taxon>Esociformes</taxon>
        <taxon>Umbridae</taxon>
        <taxon>Umbra</taxon>
    </lineage>
</organism>